<organism evidence="1 2">
    <name type="scientific">Herbiconiux oxytropis</name>
    <dbReference type="NCBI Taxonomy" id="2970915"/>
    <lineage>
        <taxon>Bacteria</taxon>
        <taxon>Bacillati</taxon>
        <taxon>Actinomycetota</taxon>
        <taxon>Actinomycetes</taxon>
        <taxon>Micrococcales</taxon>
        <taxon>Microbacteriaceae</taxon>
        <taxon>Herbiconiux</taxon>
    </lineage>
</organism>
<keyword evidence="2" id="KW-1185">Reference proteome</keyword>
<dbReference type="AlphaFoldDB" id="A0AA41XGJ8"/>
<protein>
    <submittedName>
        <fullName evidence="1">Uncharacterized protein</fullName>
    </submittedName>
</protein>
<evidence type="ECO:0000313" key="2">
    <source>
        <dbReference type="Proteomes" id="UP001165587"/>
    </source>
</evidence>
<name>A0AA41XGJ8_9MICO</name>
<gene>
    <name evidence="1" type="ORF">N1028_08060</name>
</gene>
<sequence length="128" mass="14266">MDWVDQLFLAQGATFDPPKDPSSLWGLYRIRVPDGGHVDVEVRNSAVSLWPDWLDSGPKDGLSEVQALQSLLELLSQYSLAGITDIEIILKELESGKNRFNWLASCVRLLAMSATEPAFARLSRPNPR</sequence>
<evidence type="ECO:0000313" key="1">
    <source>
        <dbReference type="EMBL" id="MCS5725850.1"/>
    </source>
</evidence>
<dbReference type="EMBL" id="JANLCK010000003">
    <property type="protein sequence ID" value="MCS5725850.1"/>
    <property type="molecule type" value="Genomic_DNA"/>
</dbReference>
<proteinExistence type="predicted"/>
<reference evidence="1" key="1">
    <citation type="submission" date="2022-08" db="EMBL/GenBank/DDBJ databases">
        <authorList>
            <person name="Deng Y."/>
            <person name="Han X.-F."/>
            <person name="Zhang Y.-Q."/>
        </authorList>
    </citation>
    <scope>NUCLEOTIDE SEQUENCE</scope>
    <source>
        <strain evidence="1">CPCC 203407</strain>
    </source>
</reference>
<dbReference type="RefSeq" id="WP_259573149.1">
    <property type="nucleotide sequence ID" value="NZ_JANLCL010000019.1"/>
</dbReference>
<dbReference type="Proteomes" id="UP001165587">
    <property type="component" value="Unassembled WGS sequence"/>
</dbReference>
<comment type="caution">
    <text evidence="1">The sequence shown here is derived from an EMBL/GenBank/DDBJ whole genome shotgun (WGS) entry which is preliminary data.</text>
</comment>
<accession>A0AA41XGJ8</accession>